<comment type="caution">
    <text evidence="1">The sequence shown here is derived from an EMBL/GenBank/DDBJ whole genome shotgun (WGS) entry which is preliminary data.</text>
</comment>
<evidence type="ECO:0000313" key="2">
    <source>
        <dbReference type="Proteomes" id="UP001054252"/>
    </source>
</evidence>
<dbReference type="Proteomes" id="UP001054252">
    <property type="component" value="Unassembled WGS sequence"/>
</dbReference>
<accession>A0AAV5L7C6</accession>
<reference evidence="1 2" key="1">
    <citation type="journal article" date="2021" name="Commun. Biol.">
        <title>The genome of Shorea leprosula (Dipterocarpaceae) highlights the ecological relevance of drought in aseasonal tropical rainforests.</title>
        <authorList>
            <person name="Ng K.K.S."/>
            <person name="Kobayashi M.J."/>
            <person name="Fawcett J.A."/>
            <person name="Hatakeyama M."/>
            <person name="Paape T."/>
            <person name="Ng C.H."/>
            <person name="Ang C.C."/>
            <person name="Tnah L.H."/>
            <person name="Lee C.T."/>
            <person name="Nishiyama T."/>
            <person name="Sese J."/>
            <person name="O'Brien M.J."/>
            <person name="Copetti D."/>
            <person name="Mohd Noor M.I."/>
            <person name="Ong R.C."/>
            <person name="Putra M."/>
            <person name="Sireger I.Z."/>
            <person name="Indrioko S."/>
            <person name="Kosugi Y."/>
            <person name="Izuno A."/>
            <person name="Isagi Y."/>
            <person name="Lee S.L."/>
            <person name="Shimizu K.K."/>
        </authorList>
    </citation>
    <scope>NUCLEOTIDE SEQUENCE [LARGE SCALE GENOMIC DNA]</scope>
    <source>
        <strain evidence="1">214</strain>
    </source>
</reference>
<dbReference type="AlphaFoldDB" id="A0AAV5L7C6"/>
<gene>
    <name evidence="1" type="ORF">SLEP1_g41530</name>
</gene>
<dbReference type="EMBL" id="BPVZ01000098">
    <property type="protein sequence ID" value="GKV32970.1"/>
    <property type="molecule type" value="Genomic_DNA"/>
</dbReference>
<name>A0AAV5L7C6_9ROSI</name>
<proteinExistence type="predicted"/>
<keyword evidence="2" id="KW-1185">Reference proteome</keyword>
<sequence length="37" mass="4217">MFCSFACVPVCAGFFVRGMKLSKIDQTMEMDVDFYKA</sequence>
<organism evidence="1 2">
    <name type="scientific">Rubroshorea leprosula</name>
    <dbReference type="NCBI Taxonomy" id="152421"/>
    <lineage>
        <taxon>Eukaryota</taxon>
        <taxon>Viridiplantae</taxon>
        <taxon>Streptophyta</taxon>
        <taxon>Embryophyta</taxon>
        <taxon>Tracheophyta</taxon>
        <taxon>Spermatophyta</taxon>
        <taxon>Magnoliopsida</taxon>
        <taxon>eudicotyledons</taxon>
        <taxon>Gunneridae</taxon>
        <taxon>Pentapetalae</taxon>
        <taxon>rosids</taxon>
        <taxon>malvids</taxon>
        <taxon>Malvales</taxon>
        <taxon>Dipterocarpaceae</taxon>
        <taxon>Rubroshorea</taxon>
    </lineage>
</organism>
<protein>
    <submittedName>
        <fullName evidence="1">Uncharacterized protein</fullName>
    </submittedName>
</protein>
<evidence type="ECO:0000313" key="1">
    <source>
        <dbReference type="EMBL" id="GKV32970.1"/>
    </source>
</evidence>